<accession>A0A1I7WH95</accession>
<dbReference type="Proteomes" id="UP000095283">
    <property type="component" value="Unplaced"/>
</dbReference>
<proteinExistence type="predicted"/>
<name>A0A1I7WH95_HETBA</name>
<evidence type="ECO:0000313" key="1">
    <source>
        <dbReference type="Proteomes" id="UP000095283"/>
    </source>
</evidence>
<dbReference type="AlphaFoldDB" id="A0A1I7WH95"/>
<keyword evidence="1" id="KW-1185">Reference proteome</keyword>
<sequence>MKLLSITMFSLLKLKKIHERYLSSKKRK</sequence>
<protein>
    <submittedName>
        <fullName evidence="2">Uncharacterized protein</fullName>
    </submittedName>
</protein>
<reference evidence="2" key="1">
    <citation type="submission" date="2016-11" db="UniProtKB">
        <authorList>
            <consortium name="WormBaseParasite"/>
        </authorList>
    </citation>
    <scope>IDENTIFICATION</scope>
</reference>
<organism evidence="1 2">
    <name type="scientific">Heterorhabditis bacteriophora</name>
    <name type="common">Entomopathogenic nematode worm</name>
    <dbReference type="NCBI Taxonomy" id="37862"/>
    <lineage>
        <taxon>Eukaryota</taxon>
        <taxon>Metazoa</taxon>
        <taxon>Ecdysozoa</taxon>
        <taxon>Nematoda</taxon>
        <taxon>Chromadorea</taxon>
        <taxon>Rhabditida</taxon>
        <taxon>Rhabditina</taxon>
        <taxon>Rhabditomorpha</taxon>
        <taxon>Strongyloidea</taxon>
        <taxon>Heterorhabditidae</taxon>
        <taxon>Heterorhabditis</taxon>
    </lineage>
</organism>
<evidence type="ECO:0000313" key="2">
    <source>
        <dbReference type="WBParaSite" id="Hba_04364"/>
    </source>
</evidence>
<dbReference type="WBParaSite" id="Hba_04364">
    <property type="protein sequence ID" value="Hba_04364"/>
    <property type="gene ID" value="Hba_04364"/>
</dbReference>